<keyword evidence="5 9" id="KW-0762">Sugar transport</keyword>
<feature type="transmembrane region" description="Helical" evidence="9">
    <location>
        <begin position="139"/>
        <end position="157"/>
    </location>
</feature>
<feature type="transmembrane region" description="Helical" evidence="9">
    <location>
        <begin position="210"/>
        <end position="232"/>
    </location>
</feature>
<dbReference type="PANTHER" id="PTHR43124:SF4">
    <property type="entry name" value="SUGAR EFFLUX TRANSPORTER"/>
    <property type="match status" value="1"/>
</dbReference>
<dbReference type="NCBIfam" id="NF002921">
    <property type="entry name" value="PRK03545.1"/>
    <property type="match status" value="1"/>
</dbReference>
<dbReference type="InterPro" id="IPR023495">
    <property type="entry name" value="Sugar_effux_transptr_put"/>
</dbReference>
<dbReference type="InterPro" id="IPR050189">
    <property type="entry name" value="MFS_Efflux_Transporters"/>
</dbReference>
<dbReference type="InterPro" id="IPR011701">
    <property type="entry name" value="MFS"/>
</dbReference>
<name>A0A5I5DPZ7_SALET</name>
<accession>A0A5I5DPZ7</accession>
<feature type="transmembrane region" description="Helical" evidence="9">
    <location>
        <begin position="333"/>
        <end position="352"/>
    </location>
</feature>
<dbReference type="EMBL" id="DAAWHV010000002">
    <property type="protein sequence ID" value="HAF7949338.1"/>
    <property type="molecule type" value="Genomic_DNA"/>
</dbReference>
<organism evidence="11">
    <name type="scientific">Salmonella enterica subsp. enterica serovar Miami</name>
    <dbReference type="NCBI Taxonomy" id="286780"/>
    <lineage>
        <taxon>Bacteria</taxon>
        <taxon>Pseudomonadati</taxon>
        <taxon>Pseudomonadota</taxon>
        <taxon>Gammaproteobacteria</taxon>
        <taxon>Enterobacterales</taxon>
        <taxon>Enterobacteriaceae</taxon>
        <taxon>Salmonella</taxon>
    </lineage>
</organism>
<evidence type="ECO:0000256" key="9">
    <source>
        <dbReference type="HAMAP-Rule" id="MF_00517"/>
    </source>
</evidence>
<keyword evidence="8 9" id="KW-0472">Membrane</keyword>
<keyword evidence="7 9" id="KW-1133">Transmembrane helix</keyword>
<dbReference type="Pfam" id="PF07690">
    <property type="entry name" value="MFS_1"/>
    <property type="match status" value="1"/>
</dbReference>
<reference evidence="11" key="2">
    <citation type="submission" date="2018-07" db="EMBL/GenBank/DDBJ databases">
        <authorList>
            <consortium name="NCBI Pathogen Detection Project"/>
        </authorList>
    </citation>
    <scope>NUCLEOTIDE SEQUENCE</scope>
    <source>
        <strain evidence="11">CDC 4648/53</strain>
    </source>
</reference>
<feature type="transmembrane region" description="Helical" evidence="9">
    <location>
        <begin position="80"/>
        <end position="99"/>
    </location>
</feature>
<evidence type="ECO:0000256" key="3">
    <source>
        <dbReference type="ARBA" id="ARBA00022475"/>
    </source>
</evidence>
<evidence type="ECO:0000256" key="1">
    <source>
        <dbReference type="ARBA" id="ARBA00004429"/>
    </source>
</evidence>
<reference evidence="11" key="1">
    <citation type="journal article" date="2018" name="Genome Biol.">
        <title>SKESA: strategic k-mer extension for scrupulous assemblies.</title>
        <authorList>
            <person name="Souvorov A."/>
            <person name="Agarwala R."/>
            <person name="Lipman D.J."/>
        </authorList>
    </citation>
    <scope>NUCLEOTIDE SEQUENCE</scope>
    <source>
        <strain evidence="11">CDC 4648/53</strain>
    </source>
</reference>
<comment type="similarity">
    <text evidence="9">Belongs to the major facilitator superfamily. SotB (TC 2.A.1.2) family.</text>
</comment>
<dbReference type="InterPro" id="IPR036259">
    <property type="entry name" value="MFS_trans_sf"/>
</dbReference>
<dbReference type="RefSeq" id="WP_023220667.1">
    <property type="nucleotide sequence ID" value="NZ_MYFT01000011.1"/>
</dbReference>
<feature type="domain" description="Major facilitator superfamily (MFS) profile" evidence="10">
    <location>
        <begin position="14"/>
        <end position="388"/>
    </location>
</feature>
<feature type="transmembrane region" description="Helical" evidence="9">
    <location>
        <begin position="169"/>
        <end position="189"/>
    </location>
</feature>
<dbReference type="SUPFAM" id="SSF103473">
    <property type="entry name" value="MFS general substrate transporter"/>
    <property type="match status" value="1"/>
</dbReference>
<evidence type="ECO:0000256" key="6">
    <source>
        <dbReference type="ARBA" id="ARBA00022692"/>
    </source>
</evidence>
<evidence type="ECO:0000259" key="10">
    <source>
        <dbReference type="PROSITE" id="PS50850"/>
    </source>
</evidence>
<comment type="subcellular location">
    <subcellularLocation>
        <location evidence="1">Cell inner membrane</location>
        <topology evidence="1">Multi-pass membrane protein</topology>
    </subcellularLocation>
    <subcellularLocation>
        <location evidence="9">Cell membrane</location>
        <topology evidence="9">Multi-pass membrane protein</topology>
    </subcellularLocation>
</comment>
<feature type="transmembrane region" description="Helical" evidence="9">
    <location>
        <begin position="12"/>
        <end position="36"/>
    </location>
</feature>
<comment type="function">
    <text evidence="9">Involved in the efflux of sugars. The physiological role may be the reduction of the intracellular concentration of toxic sugars or sugar metabolites.</text>
</comment>
<dbReference type="PROSITE" id="PS50850">
    <property type="entry name" value="MFS"/>
    <property type="match status" value="1"/>
</dbReference>
<proteinExistence type="inferred from homology"/>
<evidence type="ECO:0000313" key="11">
    <source>
        <dbReference type="EMBL" id="HAF7949338.1"/>
    </source>
</evidence>
<evidence type="ECO:0000256" key="8">
    <source>
        <dbReference type="ARBA" id="ARBA00023136"/>
    </source>
</evidence>
<feature type="transmembrane region" description="Helical" evidence="9">
    <location>
        <begin position="276"/>
        <end position="295"/>
    </location>
</feature>
<feature type="transmembrane region" description="Helical" evidence="9">
    <location>
        <begin position="301"/>
        <end position="321"/>
    </location>
</feature>
<keyword evidence="3 9" id="KW-1003">Cell membrane</keyword>
<keyword evidence="4" id="KW-0997">Cell inner membrane</keyword>
<keyword evidence="2 9" id="KW-0813">Transport</keyword>
<feature type="transmembrane region" description="Helical" evidence="9">
    <location>
        <begin position="48"/>
        <end position="68"/>
    </location>
</feature>
<dbReference type="GO" id="GO:0015144">
    <property type="term" value="F:carbohydrate transmembrane transporter activity"/>
    <property type="evidence" value="ECO:0007669"/>
    <property type="project" value="UniProtKB-UniRule"/>
</dbReference>
<dbReference type="CDD" id="cd17324">
    <property type="entry name" value="MFS_NepI_like"/>
    <property type="match status" value="1"/>
</dbReference>
<feature type="transmembrane region" description="Helical" evidence="9">
    <location>
        <begin position="364"/>
        <end position="384"/>
    </location>
</feature>
<dbReference type="PANTHER" id="PTHR43124">
    <property type="entry name" value="PURINE EFFLUX PUMP PBUE"/>
    <property type="match status" value="1"/>
</dbReference>
<feature type="transmembrane region" description="Helical" evidence="9">
    <location>
        <begin position="105"/>
        <end position="127"/>
    </location>
</feature>
<dbReference type="HAMAP" id="MF_00517">
    <property type="entry name" value="MFS_SotB"/>
    <property type="match status" value="1"/>
</dbReference>
<keyword evidence="6 9" id="KW-0812">Transmembrane</keyword>
<dbReference type="InterPro" id="IPR020846">
    <property type="entry name" value="MFS_dom"/>
</dbReference>
<feature type="transmembrane region" description="Helical" evidence="9">
    <location>
        <begin position="244"/>
        <end position="264"/>
    </location>
</feature>
<sequence length="396" mass="42390">MTINPVSRKVAWLRVVTLAIAAFIFNTTEFVPVGLLSDIAESFHMQTAQVGIMLTIYAWVVAVMSLPFMLLTSQMERRKLLICLFVLFIASHVLSFLAWNFTVLVISRIGIAFAHAIFWSITASLAIRLAPAGKRAQALSLIATGTALAMVLGLPIGRVVGQYFGWRTTFFAIGMGALITLLCLIKLLPKLPSEHSGSLKSLPLLFRRPALMSLYVLTVVVVTAHYTAYSYIEPFVQNVAGLGANFATVLLLILGGAGIIGSLVFGKLGNRHASSLVSIAIALLVICLLLLLPAANSEAHLAILSIFWGIAIMVIGLGMQVKVLALAPDATDVAMALFSGIFNIGIGAGALVGNQVSLHWSMSAIGYIGAIPACAALVWAVLIFRKWPVTLEEQPH</sequence>
<evidence type="ECO:0000256" key="4">
    <source>
        <dbReference type="ARBA" id="ARBA00022519"/>
    </source>
</evidence>
<protein>
    <recommendedName>
        <fullName evidence="9">Probable sugar efflux transporter</fullName>
    </recommendedName>
</protein>
<comment type="caution">
    <text evidence="11">The sequence shown here is derived from an EMBL/GenBank/DDBJ whole genome shotgun (WGS) entry which is preliminary data.</text>
</comment>
<dbReference type="GO" id="GO:0005886">
    <property type="term" value="C:plasma membrane"/>
    <property type="evidence" value="ECO:0007669"/>
    <property type="project" value="UniProtKB-SubCell"/>
</dbReference>
<evidence type="ECO:0000256" key="5">
    <source>
        <dbReference type="ARBA" id="ARBA00022597"/>
    </source>
</evidence>
<dbReference type="AlphaFoldDB" id="A0A5I5DPZ7"/>
<gene>
    <name evidence="9" type="primary">sotB</name>
    <name evidence="11" type="ORF">GNB55_000572</name>
</gene>
<dbReference type="Gene3D" id="1.20.1250.20">
    <property type="entry name" value="MFS general substrate transporter like domains"/>
    <property type="match status" value="1"/>
</dbReference>
<evidence type="ECO:0000256" key="2">
    <source>
        <dbReference type="ARBA" id="ARBA00022448"/>
    </source>
</evidence>
<evidence type="ECO:0000256" key="7">
    <source>
        <dbReference type="ARBA" id="ARBA00022989"/>
    </source>
</evidence>